<feature type="transmembrane region" description="Helical" evidence="5">
    <location>
        <begin position="137"/>
        <end position="162"/>
    </location>
</feature>
<evidence type="ECO:0000256" key="1">
    <source>
        <dbReference type="ARBA" id="ARBA00004141"/>
    </source>
</evidence>
<accession>A0A4R4RT47</accession>
<comment type="subcellular location">
    <subcellularLocation>
        <location evidence="1">Membrane</location>
        <topology evidence="1">Multi-pass membrane protein</topology>
    </subcellularLocation>
</comment>
<name>A0A4R4RT47_9ACTN</name>
<organism evidence="7 8">
    <name type="scientific">Jiangella ureilytica</name>
    <dbReference type="NCBI Taxonomy" id="2530374"/>
    <lineage>
        <taxon>Bacteria</taxon>
        <taxon>Bacillati</taxon>
        <taxon>Actinomycetota</taxon>
        <taxon>Actinomycetes</taxon>
        <taxon>Jiangellales</taxon>
        <taxon>Jiangellaceae</taxon>
        <taxon>Jiangella</taxon>
    </lineage>
</organism>
<feature type="transmembrane region" description="Helical" evidence="5">
    <location>
        <begin position="241"/>
        <end position="258"/>
    </location>
</feature>
<gene>
    <name evidence="7" type="ORF">E1212_06900</name>
</gene>
<evidence type="ECO:0000256" key="5">
    <source>
        <dbReference type="SAM" id="Phobius"/>
    </source>
</evidence>
<feature type="transmembrane region" description="Helical" evidence="5">
    <location>
        <begin position="380"/>
        <end position="398"/>
    </location>
</feature>
<protein>
    <submittedName>
        <fullName evidence="7">O-antigen ligase domain-containing protein</fullName>
    </submittedName>
</protein>
<keyword evidence="2 5" id="KW-0812">Transmembrane</keyword>
<dbReference type="InterPro" id="IPR051533">
    <property type="entry name" value="WaaL-like"/>
</dbReference>
<feature type="transmembrane region" description="Helical" evidence="5">
    <location>
        <begin position="106"/>
        <end position="125"/>
    </location>
</feature>
<evidence type="ECO:0000313" key="8">
    <source>
        <dbReference type="Proteomes" id="UP000295621"/>
    </source>
</evidence>
<evidence type="ECO:0000256" key="4">
    <source>
        <dbReference type="ARBA" id="ARBA00023136"/>
    </source>
</evidence>
<sequence>MTTVTGALPRTRKRLDAVAWLTLYVGLLFFVPSKLIFAPLGSAGAPSMVFGLGSLMLWTFYYVGTTKPVQVRVQPVRIALCAFLFSVGVSYALAMSGPINTDEISPADVALLALASWAGTMLIAHDGVTSRDRLNSLVWRIAVCGSVIATLGIVQVLTHTIWVDRISLPGLTAADAAGTYLRGAFLRPAGTAIHPIEYGVVVTMLLPLALHVGFNHTWRHPVGRWIPAAALATVIPVTSSRSAYVGAIIGVLICAVGWPKARRRLVLAVGALGIVVLTFLTPTLVNSILGLFTGAGEDPSIASRTDSFALAGSFISEHPWFGRGLGTFLPKYRIFDNQYLGLLVTVGVIGTLLFVALGVVAIAMLVRVRRRAADDATRDLASALAAALAVGFVCLVMFDAFAFPMTMGTLFLLLGMAGALRRTEDRVGAMVGGP</sequence>
<feature type="transmembrane region" description="Helical" evidence="5">
    <location>
        <begin position="76"/>
        <end position="94"/>
    </location>
</feature>
<dbReference type="GO" id="GO:0016874">
    <property type="term" value="F:ligase activity"/>
    <property type="evidence" value="ECO:0007669"/>
    <property type="project" value="UniProtKB-KW"/>
</dbReference>
<proteinExistence type="predicted"/>
<dbReference type="PANTHER" id="PTHR37422">
    <property type="entry name" value="TEICHURONIC ACID BIOSYNTHESIS PROTEIN TUAE"/>
    <property type="match status" value="1"/>
</dbReference>
<evidence type="ECO:0000256" key="3">
    <source>
        <dbReference type="ARBA" id="ARBA00022989"/>
    </source>
</evidence>
<dbReference type="RefSeq" id="WP_131980676.1">
    <property type="nucleotide sequence ID" value="NZ_SMKL01000011.1"/>
</dbReference>
<evidence type="ECO:0000256" key="2">
    <source>
        <dbReference type="ARBA" id="ARBA00022692"/>
    </source>
</evidence>
<dbReference type="InterPro" id="IPR007016">
    <property type="entry name" value="O-antigen_ligase-rel_domated"/>
</dbReference>
<feature type="transmembrane region" description="Helical" evidence="5">
    <location>
        <begin position="265"/>
        <end position="285"/>
    </location>
</feature>
<dbReference type="EMBL" id="SMKL01000011">
    <property type="protein sequence ID" value="TDC53140.1"/>
    <property type="molecule type" value="Genomic_DNA"/>
</dbReference>
<keyword evidence="7" id="KW-0436">Ligase</keyword>
<dbReference type="PANTHER" id="PTHR37422:SF23">
    <property type="entry name" value="TEICHURONIC ACID BIOSYNTHESIS PROTEIN TUAE"/>
    <property type="match status" value="1"/>
</dbReference>
<feature type="transmembrane region" description="Helical" evidence="5">
    <location>
        <begin position="43"/>
        <end position="64"/>
    </location>
</feature>
<keyword evidence="3 5" id="KW-1133">Transmembrane helix</keyword>
<keyword evidence="4 5" id="KW-0472">Membrane</keyword>
<dbReference type="OrthoDB" id="5243524at2"/>
<evidence type="ECO:0000313" key="7">
    <source>
        <dbReference type="EMBL" id="TDC53140.1"/>
    </source>
</evidence>
<reference evidence="7 8" key="1">
    <citation type="submission" date="2019-02" db="EMBL/GenBank/DDBJ databases">
        <title>Draft genome sequences of novel Actinobacteria.</title>
        <authorList>
            <person name="Sahin N."/>
            <person name="Ay H."/>
            <person name="Saygin H."/>
        </authorList>
    </citation>
    <scope>NUCLEOTIDE SEQUENCE [LARGE SCALE GENOMIC DNA]</scope>
    <source>
        <strain evidence="7 8">KC603</strain>
    </source>
</reference>
<dbReference type="Proteomes" id="UP000295621">
    <property type="component" value="Unassembled WGS sequence"/>
</dbReference>
<dbReference type="GO" id="GO:0016020">
    <property type="term" value="C:membrane"/>
    <property type="evidence" value="ECO:0007669"/>
    <property type="project" value="UniProtKB-SubCell"/>
</dbReference>
<feature type="domain" description="O-antigen ligase-related" evidence="6">
    <location>
        <begin position="228"/>
        <end position="355"/>
    </location>
</feature>
<dbReference type="Pfam" id="PF04932">
    <property type="entry name" value="Wzy_C"/>
    <property type="match status" value="1"/>
</dbReference>
<evidence type="ECO:0000259" key="6">
    <source>
        <dbReference type="Pfam" id="PF04932"/>
    </source>
</evidence>
<feature type="transmembrane region" description="Helical" evidence="5">
    <location>
        <begin position="339"/>
        <end position="368"/>
    </location>
</feature>
<feature type="transmembrane region" description="Helical" evidence="5">
    <location>
        <begin position="17"/>
        <end position="37"/>
    </location>
</feature>
<dbReference type="AlphaFoldDB" id="A0A4R4RT47"/>
<keyword evidence="8" id="KW-1185">Reference proteome</keyword>
<comment type="caution">
    <text evidence="7">The sequence shown here is derived from an EMBL/GenBank/DDBJ whole genome shotgun (WGS) entry which is preliminary data.</text>
</comment>